<dbReference type="OrthoDB" id="273070at2759"/>
<sequence length="438" mass="50893">MYRPTGSWNVGRPEITYKMYKENMQWNRPQKMHGQGNTQQNYDFQHWCETCDKGFTTAHFLENHKLQHQKCNIDGCQFIAHPKIITKHIQMQHSTGLFQKIAKLNNPDDVKKWREERKRKYPTIENIKKKEAENTEKINRGEKMGMKYGQSRKNYKQDFGQRTNQKLPQTHREKHSQGKHNQINTNNRKRISTDASKNSKFPKKICKVDPHIEDRRTLKPFGGIQSLQIEDDDLEEQPESENQCCVHIDDDEDLHNDTDAVQKESTIIEPTVCSAITSLMNCYASSDEEVETNSYSSGTKKPLNNAKSQEIPINDKSSTQNQPKKNYDAEKLCENVDVQVAICQGAADDDSSPEEFKISKEGTTLPVDNNNKTPKIKLTKELSKKLNGPSTKKYEIRKRNKIPSTLLEKLLHREIQHERNVILQCVRYVVKNKYFEKG</sequence>
<dbReference type="PROSITE" id="PS00028">
    <property type="entry name" value="ZINC_FINGER_C2H2_1"/>
    <property type="match status" value="1"/>
</dbReference>
<comment type="caution">
    <text evidence="4">The sequence shown here is derived from an EMBL/GenBank/DDBJ whole genome shotgun (WGS) entry which is preliminary data.</text>
</comment>
<keyword evidence="1" id="KW-0863">Zinc-finger</keyword>
<evidence type="ECO:0000259" key="3">
    <source>
        <dbReference type="PROSITE" id="PS50157"/>
    </source>
</evidence>
<feature type="region of interest" description="Disordered" evidence="2">
    <location>
        <begin position="163"/>
        <end position="184"/>
    </location>
</feature>
<dbReference type="EMBL" id="CAKXAJ010025746">
    <property type="protein sequence ID" value="CAH2243443.1"/>
    <property type="molecule type" value="Genomic_DNA"/>
</dbReference>
<dbReference type="GO" id="GO:0005634">
    <property type="term" value="C:nucleus"/>
    <property type="evidence" value="ECO:0007669"/>
    <property type="project" value="TreeGrafter"/>
</dbReference>
<feature type="region of interest" description="Disordered" evidence="2">
    <location>
        <begin position="289"/>
        <end position="325"/>
    </location>
</feature>
<protein>
    <submittedName>
        <fullName evidence="4">Jg9359 protein</fullName>
    </submittedName>
</protein>
<dbReference type="PANTHER" id="PTHR13309:SF0">
    <property type="entry name" value="FMR1-INTERACTING PROTEIN NUFIP1"/>
    <property type="match status" value="1"/>
</dbReference>
<keyword evidence="1" id="KW-0862">Zinc</keyword>
<dbReference type="GO" id="GO:0003723">
    <property type="term" value="F:RNA binding"/>
    <property type="evidence" value="ECO:0007669"/>
    <property type="project" value="InterPro"/>
</dbReference>
<evidence type="ECO:0000313" key="4">
    <source>
        <dbReference type="EMBL" id="CAH2243443.1"/>
    </source>
</evidence>
<evidence type="ECO:0000256" key="1">
    <source>
        <dbReference type="PROSITE-ProRule" id="PRU00042"/>
    </source>
</evidence>
<dbReference type="InterPro" id="IPR039136">
    <property type="entry name" value="NUFIP1-like"/>
</dbReference>
<dbReference type="InterPro" id="IPR019496">
    <property type="entry name" value="NUFIP1_cons_dom"/>
</dbReference>
<dbReference type="PANTHER" id="PTHR13309">
    <property type="entry name" value="NUCLEAR FRAGILE X MENTAL RETARDATION PROTEIN INTERACTING PROTEIN 1"/>
    <property type="match status" value="1"/>
</dbReference>
<name>A0A8S4RZZ6_9NEOP</name>
<proteinExistence type="predicted"/>
<keyword evidence="1" id="KW-0479">Metal-binding</keyword>
<reference evidence="4" key="1">
    <citation type="submission" date="2022-03" db="EMBL/GenBank/DDBJ databases">
        <authorList>
            <person name="Lindestad O."/>
        </authorList>
    </citation>
    <scope>NUCLEOTIDE SEQUENCE</scope>
</reference>
<keyword evidence="5" id="KW-1185">Reference proteome</keyword>
<dbReference type="PROSITE" id="PS50157">
    <property type="entry name" value="ZINC_FINGER_C2H2_2"/>
    <property type="match status" value="1"/>
</dbReference>
<dbReference type="Proteomes" id="UP000838756">
    <property type="component" value="Unassembled WGS sequence"/>
</dbReference>
<feature type="compositionally biased region" description="Polar residues" evidence="2">
    <location>
        <begin position="315"/>
        <end position="324"/>
    </location>
</feature>
<accession>A0A8S4RZZ6</accession>
<dbReference type="GO" id="GO:0008270">
    <property type="term" value="F:zinc ion binding"/>
    <property type="evidence" value="ECO:0007669"/>
    <property type="project" value="UniProtKB-KW"/>
</dbReference>
<dbReference type="GO" id="GO:0000492">
    <property type="term" value="P:box C/D snoRNP assembly"/>
    <property type="evidence" value="ECO:0007669"/>
    <property type="project" value="TreeGrafter"/>
</dbReference>
<evidence type="ECO:0000256" key="2">
    <source>
        <dbReference type="SAM" id="MobiDB-lite"/>
    </source>
</evidence>
<dbReference type="Pfam" id="PF10453">
    <property type="entry name" value="NUFIP1"/>
    <property type="match status" value="1"/>
</dbReference>
<organism evidence="4 5">
    <name type="scientific">Pararge aegeria aegeria</name>
    <dbReference type="NCBI Taxonomy" id="348720"/>
    <lineage>
        <taxon>Eukaryota</taxon>
        <taxon>Metazoa</taxon>
        <taxon>Ecdysozoa</taxon>
        <taxon>Arthropoda</taxon>
        <taxon>Hexapoda</taxon>
        <taxon>Insecta</taxon>
        <taxon>Pterygota</taxon>
        <taxon>Neoptera</taxon>
        <taxon>Endopterygota</taxon>
        <taxon>Lepidoptera</taxon>
        <taxon>Glossata</taxon>
        <taxon>Ditrysia</taxon>
        <taxon>Papilionoidea</taxon>
        <taxon>Nymphalidae</taxon>
        <taxon>Satyrinae</taxon>
        <taxon>Satyrini</taxon>
        <taxon>Parargina</taxon>
        <taxon>Pararge</taxon>
    </lineage>
</organism>
<dbReference type="AlphaFoldDB" id="A0A8S4RZZ6"/>
<evidence type="ECO:0000313" key="5">
    <source>
        <dbReference type="Proteomes" id="UP000838756"/>
    </source>
</evidence>
<gene>
    <name evidence="4" type="primary">jg9359</name>
    <name evidence="4" type="ORF">PAEG_LOCUS19591</name>
</gene>
<dbReference type="InterPro" id="IPR013087">
    <property type="entry name" value="Znf_C2H2_type"/>
</dbReference>
<feature type="domain" description="C2H2-type" evidence="3">
    <location>
        <begin position="46"/>
        <end position="68"/>
    </location>
</feature>